<evidence type="ECO:0000313" key="5">
    <source>
        <dbReference type="EMBL" id="MFH7598069.1"/>
    </source>
</evidence>
<dbReference type="SUPFAM" id="SSF52540">
    <property type="entry name" value="P-loop containing nucleoside triphosphate hydrolases"/>
    <property type="match status" value="2"/>
</dbReference>
<dbReference type="InterPro" id="IPR003439">
    <property type="entry name" value="ABC_transporter-like_ATP-bd"/>
</dbReference>
<feature type="domain" description="ABC transporter" evidence="4">
    <location>
        <begin position="13"/>
        <end position="281"/>
    </location>
</feature>
<keyword evidence="1" id="KW-0547">Nucleotide-binding</keyword>
<evidence type="ECO:0000256" key="1">
    <source>
        <dbReference type="ARBA" id="ARBA00022741"/>
    </source>
</evidence>
<evidence type="ECO:0000256" key="2">
    <source>
        <dbReference type="ARBA" id="ARBA00022840"/>
    </source>
</evidence>
<dbReference type="GO" id="GO:0005524">
    <property type="term" value="F:ATP binding"/>
    <property type="evidence" value="ECO:0007669"/>
    <property type="project" value="UniProtKB-KW"/>
</dbReference>
<dbReference type="InterPro" id="IPR027417">
    <property type="entry name" value="P-loop_NTPase"/>
</dbReference>
<dbReference type="PANTHER" id="PTHR42855:SF2">
    <property type="entry name" value="DRUG RESISTANCE ABC TRANSPORTER,ATP-BINDING PROTEIN"/>
    <property type="match status" value="1"/>
</dbReference>
<dbReference type="PROSITE" id="PS00211">
    <property type="entry name" value="ABC_TRANSPORTER_1"/>
    <property type="match status" value="2"/>
</dbReference>
<protein>
    <submittedName>
        <fullName evidence="5">ABC-F family ATP-binding cassette domain-containing protein</fullName>
    </submittedName>
</protein>
<dbReference type="InterPro" id="IPR051309">
    <property type="entry name" value="ABCF_ATPase"/>
</dbReference>
<keyword evidence="2 5" id="KW-0067">ATP-binding</keyword>
<dbReference type="PANTHER" id="PTHR42855">
    <property type="entry name" value="ABC TRANSPORTER ATP-BINDING SUBUNIT"/>
    <property type="match status" value="1"/>
</dbReference>
<dbReference type="Proteomes" id="UP001610631">
    <property type="component" value="Unassembled WGS sequence"/>
</dbReference>
<dbReference type="SMART" id="SM00382">
    <property type="entry name" value="AAA"/>
    <property type="match status" value="2"/>
</dbReference>
<dbReference type="InterPro" id="IPR003593">
    <property type="entry name" value="AAA+_ATPase"/>
</dbReference>
<dbReference type="Gene3D" id="3.40.50.300">
    <property type="entry name" value="P-loop containing nucleotide triphosphate hydrolases"/>
    <property type="match status" value="2"/>
</dbReference>
<feature type="region of interest" description="Disordered" evidence="3">
    <location>
        <begin position="301"/>
        <end position="345"/>
    </location>
</feature>
<accession>A0ABW7PI42</accession>
<keyword evidence="6" id="KW-1185">Reference proteome</keyword>
<feature type="domain" description="ABC transporter" evidence="4">
    <location>
        <begin position="358"/>
        <end position="550"/>
    </location>
</feature>
<organism evidence="5 6">
    <name type="scientific">Streptomyces racemochromogenes</name>
    <dbReference type="NCBI Taxonomy" id="67353"/>
    <lineage>
        <taxon>Bacteria</taxon>
        <taxon>Bacillati</taxon>
        <taxon>Actinomycetota</taxon>
        <taxon>Actinomycetes</taxon>
        <taxon>Kitasatosporales</taxon>
        <taxon>Streptomycetaceae</taxon>
        <taxon>Streptomyces</taxon>
    </lineage>
</organism>
<dbReference type="NCBIfam" id="NF000355">
    <property type="entry name" value="ribo_prot_ABC_F"/>
    <property type="match status" value="1"/>
</dbReference>
<dbReference type="EMBL" id="JBBDHD010000069">
    <property type="protein sequence ID" value="MFH7598069.1"/>
    <property type="molecule type" value="Genomic_DNA"/>
</dbReference>
<dbReference type="RefSeq" id="WP_395511797.1">
    <property type="nucleotide sequence ID" value="NZ_JBBDHD010000069.1"/>
</dbReference>
<sequence>MSSPTASRVHSQLTLDEVTKRYDDHVVLDRVSLTVKPGEKAGVIGDNGSGKSTLLRLIAGVETADNGDLTVSAPGGVGHLPQRLELPAGATVRDVLDQAFADLRDVERRLHAAEDALVDDDPRLLEEYGDLLAEFEARGGYEADARADAALHGLGLPHLDRDRAVDTLSGGERSRLALAATLAAAPELLLLDEPTNDLDDQAVDWLEKRLQDHRGTVVVITHDRAFLEAVTSTILEVDPDTHTVNRYGNGYQGYLTAKAAARARWEQEYEDHLQEIARQEKLAENAGRMLATIAKKGPWAFSGSEHHRARSSSSSTSSKARNANERLRRLRENPVPPPPEPLRFTASLALGEDPAPEQEQGPLTELADVEVAGRLTIGALSIAPGERLLITGPNGAGKSTLLRVLAGDIEPDRGTVRRAAHIGWLRQDETPKHPRRSVLAEFAEGRPGHPDEYAEQLLSLGLFREAELELPVGSLSVGQRRRIDVARLVTRPVDLLLLDEPTNHLSPLLVEEMEEALAQYTGAVVTVTHDRRMRRGFQGSHLQLENGRPLTP</sequence>
<name>A0ABW7PI42_9ACTN</name>
<dbReference type="PROSITE" id="PS50893">
    <property type="entry name" value="ABC_TRANSPORTER_2"/>
    <property type="match status" value="2"/>
</dbReference>
<evidence type="ECO:0000313" key="6">
    <source>
        <dbReference type="Proteomes" id="UP001610631"/>
    </source>
</evidence>
<proteinExistence type="predicted"/>
<evidence type="ECO:0000256" key="3">
    <source>
        <dbReference type="SAM" id="MobiDB-lite"/>
    </source>
</evidence>
<comment type="caution">
    <text evidence="5">The sequence shown here is derived from an EMBL/GenBank/DDBJ whole genome shotgun (WGS) entry which is preliminary data.</text>
</comment>
<reference evidence="5 6" key="1">
    <citation type="submission" date="2024-03" db="EMBL/GenBank/DDBJ databases">
        <title>Whole genome sequencing of Streptomyces racemochromogenes, to identify antimicrobial biosynthetic gene clusters.</title>
        <authorList>
            <person name="Suryawanshi P."/>
            <person name="Krishnaraj P.U."/>
            <person name="Arun Y.P."/>
            <person name="Suryawanshi M.P."/>
            <person name="Rakshit O."/>
        </authorList>
    </citation>
    <scope>NUCLEOTIDE SEQUENCE [LARGE SCALE GENOMIC DNA]</scope>
    <source>
        <strain evidence="5 6">AUDT626</strain>
    </source>
</reference>
<dbReference type="Pfam" id="PF00005">
    <property type="entry name" value="ABC_tran"/>
    <property type="match status" value="2"/>
</dbReference>
<feature type="compositionally biased region" description="Basic and acidic residues" evidence="3">
    <location>
        <begin position="322"/>
        <end position="332"/>
    </location>
</feature>
<dbReference type="CDD" id="cd03221">
    <property type="entry name" value="ABCF_EF-3"/>
    <property type="match status" value="1"/>
</dbReference>
<gene>
    <name evidence="5" type="ORF">WDV06_23655</name>
</gene>
<evidence type="ECO:0000259" key="4">
    <source>
        <dbReference type="PROSITE" id="PS50893"/>
    </source>
</evidence>
<dbReference type="InterPro" id="IPR017871">
    <property type="entry name" value="ABC_transporter-like_CS"/>
</dbReference>